<dbReference type="KEGG" id="crq:GCK72_008805"/>
<feature type="domain" description="TIR" evidence="5">
    <location>
        <begin position="178"/>
        <end position="316"/>
    </location>
</feature>
<dbReference type="GeneID" id="9828345"/>
<dbReference type="GO" id="GO:0034128">
    <property type="term" value="P:negative regulation of MyD88-independent toll-like receptor signaling pathway"/>
    <property type="evidence" value="ECO:0007669"/>
    <property type="project" value="InterPro"/>
</dbReference>
<keyword evidence="2" id="KW-0963">Cytoplasm</keyword>
<dbReference type="CTD" id="9828345"/>
<dbReference type="Gene3D" id="3.40.50.10140">
    <property type="entry name" value="Toll/interleukin-1 receptor homology (TIR) domain"/>
    <property type="match status" value="1"/>
</dbReference>
<evidence type="ECO:0000259" key="6">
    <source>
        <dbReference type="PROSITE" id="PS50105"/>
    </source>
</evidence>
<accession>A0A6A5H195</accession>
<evidence type="ECO:0000256" key="2">
    <source>
        <dbReference type="ARBA" id="ARBA00022490"/>
    </source>
</evidence>
<dbReference type="Pfam" id="PF13676">
    <property type="entry name" value="TIR_2"/>
    <property type="match status" value="1"/>
</dbReference>
<reference evidence="7 8" key="1">
    <citation type="submission" date="2019-12" db="EMBL/GenBank/DDBJ databases">
        <title>Chromosome-level assembly of the Caenorhabditis remanei genome.</title>
        <authorList>
            <person name="Teterina A.A."/>
            <person name="Willis J.H."/>
            <person name="Phillips P.C."/>
        </authorList>
    </citation>
    <scope>NUCLEOTIDE SEQUENCE [LARGE SCALE GENOMIC DNA]</scope>
    <source>
        <strain evidence="7 8">PX506</strain>
        <tissue evidence="7">Whole organism</tissue>
    </source>
</reference>
<evidence type="ECO:0000259" key="5">
    <source>
        <dbReference type="PROSITE" id="PS50104"/>
    </source>
</evidence>
<dbReference type="PANTHER" id="PTHR22998:SF1">
    <property type="entry name" value="NAD(+) HYDROLASE SARM1"/>
    <property type="match status" value="1"/>
</dbReference>
<evidence type="ECO:0000313" key="7">
    <source>
        <dbReference type="EMBL" id="KAF1760556.1"/>
    </source>
</evidence>
<evidence type="ECO:0000256" key="4">
    <source>
        <dbReference type="ARBA" id="ARBA00022801"/>
    </source>
</evidence>
<dbReference type="Gene3D" id="1.10.150.50">
    <property type="entry name" value="Transcription Factor, Ets-1"/>
    <property type="match status" value="2"/>
</dbReference>
<name>A0A6A5H195_CAERE</name>
<dbReference type="InterPro" id="IPR039184">
    <property type="entry name" value="SARM1"/>
</dbReference>
<dbReference type="PROSITE" id="PS50104">
    <property type="entry name" value="TIR"/>
    <property type="match status" value="1"/>
</dbReference>
<dbReference type="InterPro" id="IPR035897">
    <property type="entry name" value="Toll_tir_struct_dom_sf"/>
</dbReference>
<keyword evidence="3" id="KW-0677">Repeat</keyword>
<dbReference type="RefSeq" id="XP_003107614.2">
    <property type="nucleotide sequence ID" value="XM_003107566.2"/>
</dbReference>
<dbReference type="InterPro" id="IPR001660">
    <property type="entry name" value="SAM"/>
</dbReference>
<dbReference type="GO" id="GO:0007165">
    <property type="term" value="P:signal transduction"/>
    <property type="evidence" value="ECO:0007669"/>
    <property type="project" value="InterPro"/>
</dbReference>
<dbReference type="InterPro" id="IPR000157">
    <property type="entry name" value="TIR_dom"/>
</dbReference>
<evidence type="ECO:0000256" key="3">
    <source>
        <dbReference type="ARBA" id="ARBA00022737"/>
    </source>
</evidence>
<dbReference type="GO" id="GO:0048678">
    <property type="term" value="P:response to axon injury"/>
    <property type="evidence" value="ECO:0007669"/>
    <property type="project" value="InterPro"/>
</dbReference>
<proteinExistence type="predicted"/>
<feature type="domain" description="SAM" evidence="6">
    <location>
        <begin position="38"/>
        <end position="79"/>
    </location>
</feature>
<comment type="caution">
    <text evidence="7">The sequence shown here is derived from an EMBL/GenBank/DDBJ whole genome shotgun (WGS) entry which is preliminary data.</text>
</comment>
<dbReference type="SUPFAM" id="SSF52200">
    <property type="entry name" value="Toll/Interleukin receptor TIR domain"/>
    <property type="match status" value="1"/>
</dbReference>
<dbReference type="EMBL" id="WUAV01000003">
    <property type="protein sequence ID" value="KAF1760556.1"/>
    <property type="molecule type" value="Genomic_DNA"/>
</dbReference>
<evidence type="ECO:0000313" key="8">
    <source>
        <dbReference type="Proteomes" id="UP000483820"/>
    </source>
</evidence>
<dbReference type="SUPFAM" id="SSF47769">
    <property type="entry name" value="SAM/Pointed domain"/>
    <property type="match status" value="1"/>
</dbReference>
<keyword evidence="4" id="KW-0378">Hydrolase</keyword>
<dbReference type="GO" id="GO:0005737">
    <property type="term" value="C:cytoplasm"/>
    <property type="evidence" value="ECO:0007669"/>
    <property type="project" value="UniProtKB-SubCell"/>
</dbReference>
<protein>
    <submittedName>
        <fullName evidence="7">Uncharacterized protein</fullName>
    </submittedName>
</protein>
<sequence>MIFESHHLQTVIQLSQFQKPSSSHPSTSYQPSRQVHLWTCSDVHLWLNTIGFYGFLEKFKLIDGDLLLQMTPEDIEKDMKNIHQKRFLRELNSLKISADYSSLDPSHVHVFLKSIDPQLCLYTYSMLKNGITLDILTASPNADDLMDTCGIKSKVHRLQLTTTLKKLWPEPHKVIPKIRLDFFISYRQDTGAELASLIKMHLELRGYRVRMDIDKNGEQDISESLLRDVQAAKNFLLVISPDNPYSKDIPCHTQLHKELRTAIQNEKNIVAVYHKDYDETRDTICLLPYDKQYLRVNWVHDYQDACVQRIVKYMYK</sequence>
<dbReference type="PROSITE" id="PS50105">
    <property type="entry name" value="SAM_DOMAIN"/>
    <property type="match status" value="1"/>
</dbReference>
<gene>
    <name evidence="7" type="ORF">GCK72_008805</name>
</gene>
<comment type="subcellular location">
    <subcellularLocation>
        <location evidence="1">Cytoplasm</location>
    </subcellularLocation>
</comment>
<dbReference type="SMART" id="SM00454">
    <property type="entry name" value="SAM"/>
    <property type="match status" value="2"/>
</dbReference>
<dbReference type="Pfam" id="PF00536">
    <property type="entry name" value="SAM_1"/>
    <property type="match status" value="1"/>
</dbReference>
<dbReference type="GO" id="GO:0003953">
    <property type="term" value="F:NAD+ nucleosidase activity"/>
    <property type="evidence" value="ECO:0007669"/>
    <property type="project" value="InterPro"/>
</dbReference>
<dbReference type="InterPro" id="IPR013761">
    <property type="entry name" value="SAM/pointed_sf"/>
</dbReference>
<dbReference type="Proteomes" id="UP000483820">
    <property type="component" value="Chromosome III"/>
</dbReference>
<dbReference type="GO" id="GO:0035591">
    <property type="term" value="F:signaling adaptor activity"/>
    <property type="evidence" value="ECO:0007669"/>
    <property type="project" value="InterPro"/>
</dbReference>
<dbReference type="GO" id="GO:0030425">
    <property type="term" value="C:dendrite"/>
    <property type="evidence" value="ECO:0007669"/>
    <property type="project" value="TreeGrafter"/>
</dbReference>
<evidence type="ECO:0000256" key="1">
    <source>
        <dbReference type="ARBA" id="ARBA00004496"/>
    </source>
</evidence>
<dbReference type="AlphaFoldDB" id="A0A6A5H195"/>
<dbReference type="Pfam" id="PF07647">
    <property type="entry name" value="SAM_2"/>
    <property type="match status" value="1"/>
</dbReference>
<organism evidence="7 8">
    <name type="scientific">Caenorhabditis remanei</name>
    <name type="common">Caenorhabditis vulgaris</name>
    <dbReference type="NCBI Taxonomy" id="31234"/>
    <lineage>
        <taxon>Eukaryota</taxon>
        <taxon>Metazoa</taxon>
        <taxon>Ecdysozoa</taxon>
        <taxon>Nematoda</taxon>
        <taxon>Chromadorea</taxon>
        <taxon>Rhabditida</taxon>
        <taxon>Rhabditina</taxon>
        <taxon>Rhabditomorpha</taxon>
        <taxon>Rhabditoidea</taxon>
        <taxon>Rhabditidae</taxon>
        <taxon>Peloderinae</taxon>
        <taxon>Caenorhabditis</taxon>
    </lineage>
</organism>
<dbReference type="PANTHER" id="PTHR22998">
    <property type="entry name" value="SARM1"/>
    <property type="match status" value="1"/>
</dbReference>